<evidence type="ECO:0000259" key="4">
    <source>
        <dbReference type="PROSITE" id="PS01124"/>
    </source>
</evidence>
<evidence type="ECO:0000313" key="6">
    <source>
        <dbReference type="Proteomes" id="UP000095544"/>
    </source>
</evidence>
<dbReference type="PANTHER" id="PTHR43280">
    <property type="entry name" value="ARAC-FAMILY TRANSCRIPTIONAL REGULATOR"/>
    <property type="match status" value="1"/>
</dbReference>
<keyword evidence="1" id="KW-0805">Transcription regulation</keyword>
<dbReference type="STRING" id="39482.ERS852491_04198"/>
<evidence type="ECO:0000256" key="3">
    <source>
        <dbReference type="ARBA" id="ARBA00023163"/>
    </source>
</evidence>
<evidence type="ECO:0000256" key="2">
    <source>
        <dbReference type="ARBA" id="ARBA00023125"/>
    </source>
</evidence>
<dbReference type="PRINTS" id="PR00032">
    <property type="entry name" value="HTHARAC"/>
</dbReference>
<dbReference type="Pfam" id="PF12833">
    <property type="entry name" value="HTH_18"/>
    <property type="match status" value="1"/>
</dbReference>
<reference evidence="5 6" key="1">
    <citation type="submission" date="2015-09" db="EMBL/GenBank/DDBJ databases">
        <authorList>
            <consortium name="Pathogen Informatics"/>
        </authorList>
    </citation>
    <scope>NUCLEOTIDE SEQUENCE [LARGE SCALE GENOMIC DNA]</scope>
    <source>
        <strain evidence="5 6">2789STDY5834876</strain>
    </source>
</reference>
<gene>
    <name evidence="5" type="primary">melR_3</name>
    <name evidence="5" type="ORF">ERS852491_04198</name>
</gene>
<keyword evidence="2" id="KW-0238">DNA-binding</keyword>
<organism evidence="5 6">
    <name type="scientific">Faecalicatena contorta</name>
    <dbReference type="NCBI Taxonomy" id="39482"/>
    <lineage>
        <taxon>Bacteria</taxon>
        <taxon>Bacillati</taxon>
        <taxon>Bacillota</taxon>
        <taxon>Clostridia</taxon>
        <taxon>Lachnospirales</taxon>
        <taxon>Lachnospiraceae</taxon>
        <taxon>Faecalicatena</taxon>
    </lineage>
</organism>
<dbReference type="GO" id="GO:0003700">
    <property type="term" value="F:DNA-binding transcription factor activity"/>
    <property type="evidence" value="ECO:0007669"/>
    <property type="project" value="InterPro"/>
</dbReference>
<feature type="domain" description="HTH araC/xylS-type" evidence="4">
    <location>
        <begin position="188"/>
        <end position="286"/>
    </location>
</feature>
<dbReference type="Proteomes" id="UP000095544">
    <property type="component" value="Unassembled WGS sequence"/>
</dbReference>
<dbReference type="SMART" id="SM00342">
    <property type="entry name" value="HTH_ARAC"/>
    <property type="match status" value="1"/>
</dbReference>
<evidence type="ECO:0000313" key="5">
    <source>
        <dbReference type="EMBL" id="CUP07438.1"/>
    </source>
</evidence>
<dbReference type="InterPro" id="IPR009057">
    <property type="entry name" value="Homeodomain-like_sf"/>
</dbReference>
<name>A0A174KCB8_9FIRM</name>
<dbReference type="InterPro" id="IPR018060">
    <property type="entry name" value="HTH_AraC"/>
</dbReference>
<dbReference type="SUPFAM" id="SSF46689">
    <property type="entry name" value="Homeodomain-like"/>
    <property type="match status" value="2"/>
</dbReference>
<dbReference type="RefSeq" id="WP_050641883.1">
    <property type="nucleotide sequence ID" value="NZ_CABKUE010000009.1"/>
</dbReference>
<dbReference type="PROSITE" id="PS01124">
    <property type="entry name" value="HTH_ARAC_FAMILY_2"/>
    <property type="match status" value="1"/>
</dbReference>
<dbReference type="EMBL" id="CYZU01000054">
    <property type="protein sequence ID" value="CUP07438.1"/>
    <property type="molecule type" value="Genomic_DNA"/>
</dbReference>
<dbReference type="InterPro" id="IPR020449">
    <property type="entry name" value="Tscrpt_reg_AraC-type_HTH"/>
</dbReference>
<keyword evidence="3" id="KW-0804">Transcription</keyword>
<dbReference type="GO" id="GO:0043565">
    <property type="term" value="F:sequence-specific DNA binding"/>
    <property type="evidence" value="ECO:0007669"/>
    <property type="project" value="InterPro"/>
</dbReference>
<accession>A0A174KCB8</accession>
<dbReference type="Gene3D" id="1.10.10.60">
    <property type="entry name" value="Homeodomain-like"/>
    <property type="match status" value="2"/>
</dbReference>
<protein>
    <submittedName>
        <fullName evidence="5">Melibiose operon regulatory protein</fullName>
    </submittedName>
</protein>
<evidence type="ECO:0000256" key="1">
    <source>
        <dbReference type="ARBA" id="ARBA00023015"/>
    </source>
</evidence>
<sequence>MQFLEFKIDTPLSYDMAGKFEAPSQNWMHTDEYPLKNYELIIPTKDTLYLNFAKKNHTIPTGSYILLPPWQAPMNRRIGFRPSACSFYWVHFEAGHEIIQKDIPALEVGSYKNALAKNTLSIPNEGELANVDKIVILMKQLQDAVKEQYPPGILNYFTTTILCELHFQMNPLLINSVSQKKSQKQIYYDIIDFVKQNINRPLKVSDIAAHFNYNESYLSHFFTSVADIPLKQLILNLKIDTANILLVDTNMTINEIAAELSFSSAQHFVKVYKRKTGLTPTAYRNAFSQRLLYHK</sequence>
<dbReference type="PANTHER" id="PTHR43280:SF2">
    <property type="entry name" value="HTH-TYPE TRANSCRIPTIONAL REGULATOR EXSA"/>
    <property type="match status" value="1"/>
</dbReference>
<dbReference type="AlphaFoldDB" id="A0A174KCB8"/>
<dbReference type="OrthoDB" id="249627at2"/>
<proteinExistence type="predicted"/>